<reference evidence="1 2" key="1">
    <citation type="submission" date="2017-10" db="EMBL/GenBank/DDBJ databases">
        <title>Comparative genomics in systemic dimorphic fungi from Ajellomycetaceae.</title>
        <authorList>
            <person name="Munoz J.F."/>
            <person name="Mcewen J.G."/>
            <person name="Clay O.K."/>
            <person name="Cuomo C.A."/>
        </authorList>
    </citation>
    <scope>NUCLEOTIDE SEQUENCE [LARGE SCALE GENOMIC DNA]</scope>
    <source>
        <strain evidence="1 2">UAMH7299</strain>
    </source>
</reference>
<protein>
    <submittedName>
        <fullName evidence="1">Uncharacterized protein</fullName>
    </submittedName>
</protein>
<sequence>MFAQVASIYHAVVEWTNDLFPSPEETDRMDRFKQRLVMAWFHAMDVNSALEYYEERVKELYPERADLLATVQKVVQMLRDEHGGEMKAATEAMERWEMGELDQNSQGVYIFKLLRFGGEVGLGQVL</sequence>
<keyword evidence="2" id="KW-1185">Reference proteome</keyword>
<dbReference type="EMBL" id="PDNA01000018">
    <property type="protein sequence ID" value="PGH23898.1"/>
    <property type="molecule type" value="Genomic_DNA"/>
</dbReference>
<dbReference type="OrthoDB" id="4170894at2759"/>
<comment type="caution">
    <text evidence="1">The sequence shown here is derived from an EMBL/GenBank/DDBJ whole genome shotgun (WGS) entry which is preliminary data.</text>
</comment>
<dbReference type="Proteomes" id="UP000224634">
    <property type="component" value="Unassembled WGS sequence"/>
</dbReference>
<gene>
    <name evidence="1" type="ORF">AJ80_01960</name>
</gene>
<name>A0A2B7YSM7_POLH7</name>
<proteinExistence type="predicted"/>
<dbReference type="AlphaFoldDB" id="A0A2B7YSM7"/>
<accession>A0A2B7YSM7</accession>
<organism evidence="1 2">
    <name type="scientific">Polytolypa hystricis (strain UAMH7299)</name>
    <dbReference type="NCBI Taxonomy" id="1447883"/>
    <lineage>
        <taxon>Eukaryota</taxon>
        <taxon>Fungi</taxon>
        <taxon>Dikarya</taxon>
        <taxon>Ascomycota</taxon>
        <taxon>Pezizomycotina</taxon>
        <taxon>Eurotiomycetes</taxon>
        <taxon>Eurotiomycetidae</taxon>
        <taxon>Onygenales</taxon>
        <taxon>Onygenales incertae sedis</taxon>
        <taxon>Polytolypa</taxon>
    </lineage>
</organism>
<evidence type="ECO:0000313" key="1">
    <source>
        <dbReference type="EMBL" id="PGH23898.1"/>
    </source>
</evidence>
<evidence type="ECO:0000313" key="2">
    <source>
        <dbReference type="Proteomes" id="UP000224634"/>
    </source>
</evidence>